<dbReference type="AlphaFoldDB" id="A0AAF0ESY2"/>
<protein>
    <recommendedName>
        <fullName evidence="3">DUF7137 domain-containing protein</fullName>
    </recommendedName>
</protein>
<feature type="compositionally biased region" description="Acidic residues" evidence="1">
    <location>
        <begin position="765"/>
        <end position="775"/>
    </location>
</feature>
<feature type="signal peptide" evidence="2">
    <location>
        <begin position="1"/>
        <end position="19"/>
    </location>
</feature>
<feature type="chain" id="PRO_5041973022" description="DUF7137 domain-containing protein" evidence="2">
    <location>
        <begin position="20"/>
        <end position="821"/>
    </location>
</feature>
<dbReference type="PANTHER" id="PTHR42028:SF1">
    <property type="entry name" value="YALI0E30657P"/>
    <property type="match status" value="1"/>
</dbReference>
<keyword evidence="2" id="KW-0732">Signal</keyword>
<dbReference type="EMBL" id="CP119877">
    <property type="protein sequence ID" value="WFD33962.1"/>
    <property type="molecule type" value="Genomic_DNA"/>
</dbReference>
<evidence type="ECO:0000259" key="3">
    <source>
        <dbReference type="Pfam" id="PF23585"/>
    </source>
</evidence>
<evidence type="ECO:0000256" key="1">
    <source>
        <dbReference type="SAM" id="MobiDB-lite"/>
    </source>
</evidence>
<feature type="domain" description="DUF7137" evidence="3">
    <location>
        <begin position="94"/>
        <end position="231"/>
    </location>
</feature>
<dbReference type="InterPro" id="IPR055561">
    <property type="entry name" value="DUF7137"/>
</dbReference>
<feature type="compositionally biased region" description="Basic and acidic residues" evidence="1">
    <location>
        <begin position="447"/>
        <end position="471"/>
    </location>
</feature>
<accession>A0AAF0ESY2</accession>
<dbReference type="Pfam" id="PF23585">
    <property type="entry name" value="DUF7137"/>
    <property type="match status" value="1"/>
</dbReference>
<evidence type="ECO:0000313" key="4">
    <source>
        <dbReference type="EMBL" id="WFD33962.1"/>
    </source>
</evidence>
<organism evidence="4 5">
    <name type="scientific">Malassezia cuniculi</name>
    <dbReference type="NCBI Taxonomy" id="948313"/>
    <lineage>
        <taxon>Eukaryota</taxon>
        <taxon>Fungi</taxon>
        <taxon>Dikarya</taxon>
        <taxon>Basidiomycota</taxon>
        <taxon>Ustilaginomycotina</taxon>
        <taxon>Malasseziomycetes</taxon>
        <taxon>Malasseziales</taxon>
        <taxon>Malasseziaceae</taxon>
        <taxon>Malassezia</taxon>
    </lineage>
</organism>
<name>A0AAF0ESY2_9BASI</name>
<feature type="region of interest" description="Disordered" evidence="1">
    <location>
        <begin position="566"/>
        <end position="660"/>
    </location>
</feature>
<evidence type="ECO:0000313" key="5">
    <source>
        <dbReference type="Proteomes" id="UP001219933"/>
    </source>
</evidence>
<gene>
    <name evidence="4" type="ORF">MCUN1_000790</name>
</gene>
<feature type="region of interest" description="Disordered" evidence="1">
    <location>
        <begin position="745"/>
        <end position="821"/>
    </location>
</feature>
<feature type="region of interest" description="Disordered" evidence="1">
    <location>
        <begin position="670"/>
        <end position="689"/>
    </location>
</feature>
<sequence>MQPALLGVLVASAAVGAIAGPLGAVEAVSASEGASPGGSAHRDGPYTVLSARGVQRGASATGAVPAAAADAQAKAEAKAKATATATRHVPRATNEAGGLTVTEPAQTADPSYYKIAAHETITFGWSFTSLTKTPNKLYVVASCSANSNTYPIAPSPAGIDGTATQVQWYPYGYGLTAHAQGNPDLVAGKYRLIIYGDDTGPSGVPKAGELTPNNQVEFSLYYPKPYTPLAHSVPVAPRDPWAWQPIMPGPVTASSSYWEAQSAPQSAPLSDRQSQSPNRLLYRDSSNSQMPTQMPQMSFFPHPMPTQVPGWPGPVLQPQTSLTPGMPPLMQFGQMPMVDHNQLPFMMQMQGYMGTYPTLDDRAASQSTEGVFEDAWSQVDTNVQNAPSIDDLLALSRQAQLEAGGDVNVFVCPHCQKRYVGKHARSIWRRHLQDKHAIPLSVQPRRTRWDRDANRPRNAEERRERMLESKRRWARKKREQERLAAMGASAAHTQPKISENPAPEPAAPHKPEAPRVEIPVPTPRRATLAVRDVNIHRSPRHTPGDPMSALILSPGNSARKFVSPLRGMQGTPLRDSWRPGFYHRSPRSPVDLLRSSSRPTALGSARRNGTTGRTSLAPLPRAEPTPRVRPPGSISRRTPRLFGDNGSPLRGRDDQFSSPQHLNLTQSLGLAPHSASKGPNSMLPSAGMTPLAGGTPFGKLQLGLTPMIGGLLRGTDSAQHSSMLLQAGDLSASGSILDFGPLDTPSASARAARSARAHELHSGSNDEDEDDDDDEKDLRGTGSPLRRHSKVLFGAESPTDSSAREDSPRRRLPPPSASRLR</sequence>
<feature type="region of interest" description="Disordered" evidence="1">
    <location>
        <begin position="443"/>
        <end position="529"/>
    </location>
</feature>
<feature type="region of interest" description="Disordered" evidence="1">
    <location>
        <begin position="257"/>
        <end position="294"/>
    </location>
</feature>
<feature type="region of interest" description="Disordered" evidence="1">
    <location>
        <begin position="83"/>
        <end position="102"/>
    </location>
</feature>
<reference evidence="4" key="1">
    <citation type="submission" date="2023-03" db="EMBL/GenBank/DDBJ databases">
        <title>Mating type loci evolution in Malassezia.</title>
        <authorList>
            <person name="Coelho M.A."/>
        </authorList>
    </citation>
    <scope>NUCLEOTIDE SEQUENCE</scope>
    <source>
        <strain evidence="4">CBS 11721</strain>
    </source>
</reference>
<keyword evidence="5" id="KW-1185">Reference proteome</keyword>
<dbReference type="Proteomes" id="UP001219933">
    <property type="component" value="Chromosome 1"/>
</dbReference>
<dbReference type="PANTHER" id="PTHR42028">
    <property type="entry name" value="CHROMOSOME 1, WHOLE GENOME SHOTGUN SEQUENCE"/>
    <property type="match status" value="1"/>
</dbReference>
<evidence type="ECO:0000256" key="2">
    <source>
        <dbReference type="SAM" id="SignalP"/>
    </source>
</evidence>
<proteinExistence type="predicted"/>